<evidence type="ECO:0000313" key="8">
    <source>
        <dbReference type="Proteomes" id="UP000006875"/>
    </source>
</evidence>
<reference evidence="7 8" key="1">
    <citation type="journal article" date="2010" name="Stand. Genomic Sci.">
        <title>Complete genome sequence of Ilyobacter polytropus type strain (CuHbu1).</title>
        <authorList>
            <person name="Sikorski J."/>
            <person name="Chertkov O."/>
            <person name="Lapidus A."/>
            <person name="Nolan M."/>
            <person name="Lucas S."/>
            <person name="Del Rio T.G."/>
            <person name="Tice H."/>
            <person name="Cheng J.F."/>
            <person name="Tapia R."/>
            <person name="Han C."/>
            <person name="Goodwin L."/>
            <person name="Pitluck S."/>
            <person name="Liolios K."/>
            <person name="Ivanova N."/>
            <person name="Mavromatis K."/>
            <person name="Mikhailova N."/>
            <person name="Pati A."/>
            <person name="Chen A."/>
            <person name="Palaniappan K."/>
            <person name="Land M."/>
            <person name="Hauser L."/>
            <person name="Chang Y.J."/>
            <person name="Jeffries C.D."/>
            <person name="Brambilla E."/>
            <person name="Yasawong M."/>
            <person name="Rohde M."/>
            <person name="Pukall R."/>
            <person name="Spring S."/>
            <person name="Goker M."/>
            <person name="Woyke T."/>
            <person name="Bristow J."/>
            <person name="Eisen J.A."/>
            <person name="Markowitz V."/>
            <person name="Hugenholtz P."/>
            <person name="Kyrpides N.C."/>
            <person name="Klenk H.P."/>
        </authorList>
    </citation>
    <scope>NUCLEOTIDE SEQUENCE [LARGE SCALE GENOMIC DNA]</scope>
    <source>
        <strain evidence="8">ATCC 51220 / DSM 2926 / LMG 16218 / CuHBu1</strain>
    </source>
</reference>
<proteinExistence type="predicted"/>
<keyword evidence="8" id="KW-1185">Reference proteome</keyword>
<evidence type="ECO:0000256" key="2">
    <source>
        <dbReference type="ARBA" id="ARBA00022475"/>
    </source>
</evidence>
<feature type="transmembrane region" description="Helical" evidence="6">
    <location>
        <begin position="226"/>
        <end position="249"/>
    </location>
</feature>
<feature type="transmembrane region" description="Helical" evidence="6">
    <location>
        <begin position="197"/>
        <end position="214"/>
    </location>
</feature>
<dbReference type="RefSeq" id="WP_013387213.1">
    <property type="nucleotide sequence ID" value="NC_014632.1"/>
</dbReference>
<gene>
    <name evidence="7" type="ordered locus">Ilyop_0757</name>
</gene>
<evidence type="ECO:0000256" key="1">
    <source>
        <dbReference type="ARBA" id="ARBA00004651"/>
    </source>
</evidence>
<evidence type="ECO:0000313" key="7">
    <source>
        <dbReference type="EMBL" id="ADO82543.1"/>
    </source>
</evidence>
<dbReference type="KEGG" id="ipo:Ilyop_0757"/>
<feature type="transmembrane region" description="Helical" evidence="6">
    <location>
        <begin position="116"/>
        <end position="136"/>
    </location>
</feature>
<dbReference type="EMBL" id="CP002281">
    <property type="protein sequence ID" value="ADO82543.1"/>
    <property type="molecule type" value="Genomic_DNA"/>
</dbReference>
<organism evidence="7 8">
    <name type="scientific">Ilyobacter polytropus (strain ATCC 51220 / DSM 2926 / LMG 16218 / CuHBu1)</name>
    <dbReference type="NCBI Taxonomy" id="572544"/>
    <lineage>
        <taxon>Bacteria</taxon>
        <taxon>Fusobacteriati</taxon>
        <taxon>Fusobacteriota</taxon>
        <taxon>Fusobacteriia</taxon>
        <taxon>Fusobacteriales</taxon>
        <taxon>Fusobacteriaceae</taxon>
        <taxon>Ilyobacter</taxon>
    </lineage>
</organism>
<evidence type="ECO:0000256" key="6">
    <source>
        <dbReference type="SAM" id="Phobius"/>
    </source>
</evidence>
<name>E3H762_ILYPC</name>
<dbReference type="PANTHER" id="PTHR30213">
    <property type="entry name" value="INNER MEMBRANE PROTEIN YHJD"/>
    <property type="match status" value="1"/>
</dbReference>
<dbReference type="Proteomes" id="UP000006875">
    <property type="component" value="Chromosome"/>
</dbReference>
<feature type="transmembrane region" description="Helical" evidence="6">
    <location>
        <begin position="156"/>
        <end position="177"/>
    </location>
</feature>
<sequence length="425" mass="48507">MKFINNLRSIYSNIMNESLYTYDSSKKKAASLVRMVVFTAENYKKTRSNLWASSISYYALLSIVPILAIAFSIAKGLGVEELIRNEILKNSPLQEDALEKLILFSEKLMSSAKGGVLAGVGFVFLGWSVIKIFTLIEKSFNEIWGVKRQRSIIRKFTDYFSIVLMFPMVLLLSNGVITTLQMHFISEGSPLFFIIHWIPYLLLISFFTLLYLIIPNTKVNFSHALLAGLVVGILFQGLQLSMIKFQVILLNYNKVYGSFSVIPIFMIWQKIVWIIIILGAHLSFILQNSYKFSYTIAGVNLTFASKRDILFIICHVMAKNYQEEGPSLTADFIAEKLSIATGTISEMLEILLQLDIVVELFSPVEDREFKLKKNINTFTVKEFVDLLENYGFIQNIQGDEEIMSTVTNFHKIYRGNKLETLIKDV</sequence>
<feature type="transmembrane region" description="Helical" evidence="6">
    <location>
        <begin position="55"/>
        <end position="74"/>
    </location>
</feature>
<feature type="transmembrane region" description="Helical" evidence="6">
    <location>
        <begin position="261"/>
        <end position="286"/>
    </location>
</feature>
<evidence type="ECO:0000256" key="5">
    <source>
        <dbReference type="ARBA" id="ARBA00023136"/>
    </source>
</evidence>
<keyword evidence="2" id="KW-1003">Cell membrane</keyword>
<accession>E3H762</accession>
<dbReference type="eggNOG" id="COG1295">
    <property type="taxonomic scope" value="Bacteria"/>
</dbReference>
<comment type="subcellular location">
    <subcellularLocation>
        <location evidence="1">Cell membrane</location>
        <topology evidence="1">Multi-pass membrane protein</topology>
    </subcellularLocation>
</comment>
<dbReference type="PANTHER" id="PTHR30213:SF0">
    <property type="entry name" value="UPF0761 MEMBRANE PROTEIN YIHY"/>
    <property type="match status" value="1"/>
</dbReference>
<dbReference type="AlphaFoldDB" id="E3H762"/>
<dbReference type="Pfam" id="PF03631">
    <property type="entry name" value="Virul_fac_BrkB"/>
    <property type="match status" value="1"/>
</dbReference>
<dbReference type="STRING" id="572544.Ilyop_0757"/>
<dbReference type="NCBIfam" id="TIGR00765">
    <property type="entry name" value="yihY_not_rbn"/>
    <property type="match status" value="1"/>
</dbReference>
<dbReference type="GO" id="GO:0005886">
    <property type="term" value="C:plasma membrane"/>
    <property type="evidence" value="ECO:0007669"/>
    <property type="project" value="UniProtKB-SubCell"/>
</dbReference>
<dbReference type="InterPro" id="IPR017039">
    <property type="entry name" value="Virul_fac_BrkB"/>
</dbReference>
<keyword evidence="4 6" id="KW-1133">Transmembrane helix</keyword>
<keyword evidence="5 6" id="KW-0472">Membrane</keyword>
<protein>
    <submittedName>
        <fullName evidence="7">Ribonuclease BN</fullName>
    </submittedName>
</protein>
<keyword evidence="3 6" id="KW-0812">Transmembrane</keyword>
<dbReference type="HOGENOM" id="CLU_032288_2_0_0"/>
<evidence type="ECO:0000256" key="3">
    <source>
        <dbReference type="ARBA" id="ARBA00022692"/>
    </source>
</evidence>
<evidence type="ECO:0000256" key="4">
    <source>
        <dbReference type="ARBA" id="ARBA00022989"/>
    </source>
</evidence>